<dbReference type="PANTHER" id="PTHR42718:SF49">
    <property type="entry name" value="EXPORT PROTEIN"/>
    <property type="match status" value="1"/>
</dbReference>
<proteinExistence type="predicted"/>
<feature type="transmembrane region" description="Helical" evidence="7">
    <location>
        <begin position="230"/>
        <end position="251"/>
    </location>
</feature>
<feature type="transmembrane region" description="Helical" evidence="7">
    <location>
        <begin position="481"/>
        <end position="500"/>
    </location>
</feature>
<feature type="transmembrane region" description="Helical" evidence="7">
    <location>
        <begin position="173"/>
        <end position="191"/>
    </location>
</feature>
<dbReference type="CDD" id="cd17321">
    <property type="entry name" value="MFS_MMR_MDR_like"/>
    <property type="match status" value="1"/>
</dbReference>
<accession>A0ABX8RPC4</accession>
<keyword evidence="5 7" id="KW-1133">Transmembrane helix</keyword>
<feature type="transmembrane region" description="Helical" evidence="7">
    <location>
        <begin position="142"/>
        <end position="161"/>
    </location>
</feature>
<feature type="transmembrane region" description="Helical" evidence="7">
    <location>
        <begin position="16"/>
        <end position="37"/>
    </location>
</feature>
<evidence type="ECO:0000256" key="4">
    <source>
        <dbReference type="ARBA" id="ARBA00022692"/>
    </source>
</evidence>
<evidence type="ECO:0000256" key="3">
    <source>
        <dbReference type="ARBA" id="ARBA00022475"/>
    </source>
</evidence>
<feature type="transmembrane region" description="Helical" evidence="7">
    <location>
        <begin position="203"/>
        <end position="224"/>
    </location>
</feature>
<reference evidence="9 10" key="1">
    <citation type="submission" date="2021-07" db="EMBL/GenBank/DDBJ databases">
        <title>Whole Genome Sequence of Nocardia Iowensis.</title>
        <authorList>
            <person name="Lamm A."/>
            <person name="Collins-Fairclough A.M."/>
            <person name="Bunk B."/>
            <person name="Sproer C."/>
        </authorList>
    </citation>
    <scope>NUCLEOTIDE SEQUENCE [LARGE SCALE GENOMIC DNA]</scope>
    <source>
        <strain evidence="9 10">NRRL 5646</strain>
    </source>
</reference>
<evidence type="ECO:0000256" key="5">
    <source>
        <dbReference type="ARBA" id="ARBA00022989"/>
    </source>
</evidence>
<keyword evidence="4 7" id="KW-0812">Transmembrane</keyword>
<evidence type="ECO:0000256" key="6">
    <source>
        <dbReference type="ARBA" id="ARBA00023136"/>
    </source>
</evidence>
<evidence type="ECO:0000256" key="7">
    <source>
        <dbReference type="SAM" id="Phobius"/>
    </source>
</evidence>
<feature type="transmembrane region" description="Helical" evidence="7">
    <location>
        <begin position="310"/>
        <end position="331"/>
    </location>
</feature>
<feature type="transmembrane region" description="Helical" evidence="7">
    <location>
        <begin position="272"/>
        <end position="298"/>
    </location>
</feature>
<dbReference type="InterPro" id="IPR011701">
    <property type="entry name" value="MFS"/>
</dbReference>
<evidence type="ECO:0000313" key="10">
    <source>
        <dbReference type="Proteomes" id="UP000694257"/>
    </source>
</evidence>
<evidence type="ECO:0000313" key="9">
    <source>
        <dbReference type="EMBL" id="QXN90867.1"/>
    </source>
</evidence>
<feature type="transmembrane region" description="Helical" evidence="7">
    <location>
        <begin position="338"/>
        <end position="357"/>
    </location>
</feature>
<dbReference type="PROSITE" id="PS50850">
    <property type="entry name" value="MFS"/>
    <property type="match status" value="1"/>
</dbReference>
<sequence length="542" mass="56414">MAIGPTDTMHRRSDTAIWTLVAVAVATFMLMLDLTVVNVALPDIRAAFDSSFSSLQWILDSYALGLAAILLAAGSLADRIGRRTVFNAGMIIFALSSLACGLAPNVFVLIVARLVQGLGGAILFAVGPALLGHEFRGKDRGVAFGVFGAVTGLAIAFGPLIGGGLTETAGWRWIFLINVPLAIGALVLGVLKMRESRSYTTPPVDWPGMITFSAGLFFLVLALLRGQEDGWASARIILCFLVAVLLLAWCARSQITRRSRAMFDLNLFRNNTFGGLSVVTALCAFTVMPALFLLISYVQNQLGYSALASGIRFLPLTLLLFVAAAIAGGLVTRLAPAVLVGTSQLLIAAGLAAVCLVDVDSGWTALIPAMVLIGLGMGMFNPPRAALSIAVTIPDKAGMASGVNETFQQAGLAIGIAAVGAFFQNRVGDAFAESEAARTMLGDKVSEISDVIAAGGGAHVASTGPVRAAAEAAFLDGLHQAMLLAAVLAAISGLIAFATLRRGDLNEAALATPGVPAEDDNVTRPLRLPDTGRAAVQLRKER</sequence>
<gene>
    <name evidence="9" type="ORF">KV110_36810</name>
</gene>
<dbReference type="EMBL" id="CP078145">
    <property type="protein sequence ID" value="QXN90867.1"/>
    <property type="molecule type" value="Genomic_DNA"/>
</dbReference>
<dbReference type="RefSeq" id="WP_218471731.1">
    <property type="nucleotide sequence ID" value="NZ_BAABJN010000006.1"/>
</dbReference>
<dbReference type="Pfam" id="PF07690">
    <property type="entry name" value="MFS_1"/>
    <property type="match status" value="1"/>
</dbReference>
<dbReference type="PANTHER" id="PTHR42718">
    <property type="entry name" value="MAJOR FACILITATOR SUPERFAMILY MULTIDRUG TRANSPORTER MFSC"/>
    <property type="match status" value="1"/>
</dbReference>
<feature type="domain" description="Major facilitator superfamily (MFS) profile" evidence="8">
    <location>
        <begin position="19"/>
        <end position="504"/>
    </location>
</feature>
<evidence type="ECO:0000259" key="8">
    <source>
        <dbReference type="PROSITE" id="PS50850"/>
    </source>
</evidence>
<protein>
    <submittedName>
        <fullName evidence="9">MFS transporter</fullName>
    </submittedName>
</protein>
<organism evidence="9 10">
    <name type="scientific">Nocardia iowensis</name>
    <dbReference type="NCBI Taxonomy" id="204891"/>
    <lineage>
        <taxon>Bacteria</taxon>
        <taxon>Bacillati</taxon>
        <taxon>Actinomycetota</taxon>
        <taxon>Actinomycetes</taxon>
        <taxon>Mycobacteriales</taxon>
        <taxon>Nocardiaceae</taxon>
        <taxon>Nocardia</taxon>
    </lineage>
</organism>
<comment type="subcellular location">
    <subcellularLocation>
        <location evidence="1">Cell membrane</location>
        <topology evidence="1">Multi-pass membrane protein</topology>
    </subcellularLocation>
</comment>
<keyword evidence="10" id="KW-1185">Reference proteome</keyword>
<keyword evidence="3" id="KW-1003">Cell membrane</keyword>
<feature type="transmembrane region" description="Helical" evidence="7">
    <location>
        <begin position="57"/>
        <end position="77"/>
    </location>
</feature>
<evidence type="ECO:0000256" key="1">
    <source>
        <dbReference type="ARBA" id="ARBA00004651"/>
    </source>
</evidence>
<dbReference type="NCBIfam" id="TIGR00711">
    <property type="entry name" value="efflux_EmrB"/>
    <property type="match status" value="1"/>
</dbReference>
<name>A0ABX8RPC4_NOCIO</name>
<feature type="transmembrane region" description="Helical" evidence="7">
    <location>
        <begin position="110"/>
        <end position="130"/>
    </location>
</feature>
<keyword evidence="2" id="KW-0813">Transport</keyword>
<feature type="transmembrane region" description="Helical" evidence="7">
    <location>
        <begin position="84"/>
        <end position="104"/>
    </location>
</feature>
<keyword evidence="6 7" id="KW-0472">Membrane</keyword>
<evidence type="ECO:0000256" key="2">
    <source>
        <dbReference type="ARBA" id="ARBA00022448"/>
    </source>
</evidence>
<dbReference type="InterPro" id="IPR020846">
    <property type="entry name" value="MFS_dom"/>
</dbReference>
<dbReference type="Proteomes" id="UP000694257">
    <property type="component" value="Chromosome"/>
</dbReference>
<dbReference type="InterPro" id="IPR004638">
    <property type="entry name" value="EmrB-like"/>
</dbReference>